<accession>A0ABX7B407</accession>
<name>A0ABX7B407_9PROT</name>
<evidence type="ECO:0000313" key="1">
    <source>
        <dbReference type="EMBL" id="QQP88550.1"/>
    </source>
</evidence>
<reference evidence="1" key="1">
    <citation type="submission" date="2021-02" db="EMBL/GenBank/DDBJ databases">
        <title>Skermanella TT6 skin isolate.</title>
        <authorList>
            <person name="Lee K."/>
            <person name="Ganzorig M."/>
        </authorList>
    </citation>
    <scope>NUCLEOTIDE SEQUENCE</scope>
    <source>
        <strain evidence="1">TT6</strain>
    </source>
</reference>
<keyword evidence="2" id="KW-1185">Reference proteome</keyword>
<dbReference type="EMBL" id="CP067420">
    <property type="protein sequence ID" value="QQP88550.1"/>
    <property type="molecule type" value="Genomic_DNA"/>
</dbReference>
<dbReference type="Proteomes" id="UP000595197">
    <property type="component" value="Chromosome"/>
</dbReference>
<organism evidence="1 2">
    <name type="scientific">Skermanella cutis</name>
    <dbReference type="NCBI Taxonomy" id="2775420"/>
    <lineage>
        <taxon>Bacteria</taxon>
        <taxon>Pseudomonadati</taxon>
        <taxon>Pseudomonadota</taxon>
        <taxon>Alphaproteobacteria</taxon>
        <taxon>Rhodospirillales</taxon>
        <taxon>Azospirillaceae</taxon>
        <taxon>Skermanella</taxon>
    </lineage>
</organism>
<proteinExistence type="predicted"/>
<gene>
    <name evidence="1" type="ORF">IGS68_21355</name>
</gene>
<protein>
    <submittedName>
        <fullName evidence="1">Uncharacterized protein</fullName>
    </submittedName>
</protein>
<sequence>MVPAHGREIDGMDGWTVRADPSETGVVLTATAVDLGQAAKIRALGFIAQGSHQAHHLAMACRGDSPPAARGATSTITYGFVRDNAERRAFVRKPA</sequence>
<evidence type="ECO:0000313" key="2">
    <source>
        <dbReference type="Proteomes" id="UP000595197"/>
    </source>
</evidence>
<dbReference type="RefSeq" id="WP_201073600.1">
    <property type="nucleotide sequence ID" value="NZ_CP067420.1"/>
</dbReference>